<keyword evidence="3" id="KW-1185">Reference proteome</keyword>
<dbReference type="Proteomes" id="UP001634394">
    <property type="component" value="Unassembled WGS sequence"/>
</dbReference>
<comment type="caution">
    <text evidence="2">The sequence shown here is derived from an EMBL/GenBank/DDBJ whole genome shotgun (WGS) entry which is preliminary data.</text>
</comment>
<sequence>MNEFKQESSLTWGSPAAWGSPAISPAKLPNPSPRQNAVCETPPKRHHSDPSPYHGAAIQKQSSHSHLNNSGCVPSTSPKTAHVNNPGQNSSTRFRQQRSHFSTPPYHFWPNSGHSFRTPNQLFNSPVRYDSGRQSFGNVCNTESPSFNKSCNPGASNQIENYYQPSMVTDPWKGCKPVVRS</sequence>
<accession>A0ABD3T6X6</accession>
<reference evidence="2 3" key="1">
    <citation type="submission" date="2024-11" db="EMBL/GenBank/DDBJ databases">
        <title>Chromosome-level genome assembly of the freshwater bivalve Anodonta woodiana.</title>
        <authorList>
            <person name="Chen X."/>
        </authorList>
    </citation>
    <scope>NUCLEOTIDE SEQUENCE [LARGE SCALE GENOMIC DNA]</scope>
    <source>
        <strain evidence="2">MN2024</strain>
        <tissue evidence="2">Gills</tissue>
    </source>
</reference>
<name>A0ABD3T6X6_SINWO</name>
<evidence type="ECO:0000313" key="3">
    <source>
        <dbReference type="Proteomes" id="UP001634394"/>
    </source>
</evidence>
<feature type="region of interest" description="Disordered" evidence="1">
    <location>
        <begin position="1"/>
        <end position="106"/>
    </location>
</feature>
<organism evidence="2 3">
    <name type="scientific">Sinanodonta woodiana</name>
    <name type="common">Chinese pond mussel</name>
    <name type="synonym">Anodonta woodiana</name>
    <dbReference type="NCBI Taxonomy" id="1069815"/>
    <lineage>
        <taxon>Eukaryota</taxon>
        <taxon>Metazoa</taxon>
        <taxon>Spiralia</taxon>
        <taxon>Lophotrochozoa</taxon>
        <taxon>Mollusca</taxon>
        <taxon>Bivalvia</taxon>
        <taxon>Autobranchia</taxon>
        <taxon>Heteroconchia</taxon>
        <taxon>Palaeoheterodonta</taxon>
        <taxon>Unionida</taxon>
        <taxon>Unionoidea</taxon>
        <taxon>Unionidae</taxon>
        <taxon>Unioninae</taxon>
        <taxon>Sinanodonta</taxon>
    </lineage>
</organism>
<evidence type="ECO:0000256" key="1">
    <source>
        <dbReference type="SAM" id="MobiDB-lite"/>
    </source>
</evidence>
<dbReference type="EMBL" id="JBJQND010000019">
    <property type="protein sequence ID" value="KAL3832671.1"/>
    <property type="molecule type" value="Genomic_DNA"/>
</dbReference>
<dbReference type="AlphaFoldDB" id="A0ABD3T6X6"/>
<protein>
    <submittedName>
        <fullName evidence="2">Uncharacterized protein</fullName>
    </submittedName>
</protein>
<proteinExistence type="predicted"/>
<evidence type="ECO:0000313" key="2">
    <source>
        <dbReference type="EMBL" id="KAL3832671.1"/>
    </source>
</evidence>
<feature type="compositionally biased region" description="Polar residues" evidence="1">
    <location>
        <begin position="59"/>
        <end position="102"/>
    </location>
</feature>
<gene>
    <name evidence="2" type="ORF">ACJMK2_024293</name>
</gene>